<name>A0ABY6HSZ8_9ARCH</name>
<dbReference type="Proteomes" id="UP001208689">
    <property type="component" value="Chromosome"/>
</dbReference>
<dbReference type="Gene3D" id="3.30.360.10">
    <property type="entry name" value="Dihydrodipicolinate Reductase, domain 2"/>
    <property type="match status" value="1"/>
</dbReference>
<feature type="domain" description="Myo-inositol-1-phosphate synthase GAPDH-like" evidence="2">
    <location>
        <begin position="232"/>
        <end position="337"/>
    </location>
</feature>
<sequence length="398" mass="43563">MPEKVYDKVSTNSDMSLGTVANPDDQTSGKHEIRVAIAGLGNCAAALVMGIEFYKNISPEDSYINGLMNPSVGGYLYKDIKIVAAFDINSLKIGKDIRDAIYEAPNVVQPIVSHEDMPVTGVKVSAGPILDGCAPHMIDSFHCYKPEEIPTCDVAKVLKESNAEILVNFLPVGSFEASRAYAQAALDASCGFINAIPEFIVSEHIDGDKDWVAEFENKGLPCAGDDIKSQVGATISHRVLAKLFLDRGVVVKDTYQLNIGGNTDFENMKMENRLTTKRKSKTSAVTSCLPYDIDCRIGPSDYVPFLEDKKICYIRINGITFGGLPLVADLKLRVEDSPNSAGVVCDIIRVMKLALNRKIAGRLESISSFSFKHPHIQPPSDVLAKEWVKEFIEGKRKN</sequence>
<gene>
    <name evidence="3" type="ORF">NEF87_002820</name>
</gene>
<comment type="similarity">
    <text evidence="1">Belongs to the myo-inositol 1-phosphate synthase family.</text>
</comment>
<dbReference type="InterPro" id="IPR013021">
    <property type="entry name" value="Myo-inos-1-P_Synthase_GAPDH"/>
</dbReference>
<dbReference type="PANTHER" id="PTHR43125:SF1">
    <property type="entry name" value="INOSITOL-3-PHOSPHATE SYNTHASE"/>
    <property type="match status" value="1"/>
</dbReference>
<dbReference type="PIRSF" id="PIRSF015578">
    <property type="entry name" value="Myoinos-ppht_syn"/>
    <property type="match status" value="1"/>
</dbReference>
<reference evidence="3" key="1">
    <citation type="submission" date="2022-09" db="EMBL/GenBank/DDBJ databases">
        <title>Actin cytoskeleton and complex cell architecture in an #Asgard archaeon.</title>
        <authorList>
            <person name="Ponce Toledo R.I."/>
            <person name="Schleper C."/>
            <person name="Rodrigues Oliveira T."/>
            <person name="Wollweber F."/>
            <person name="Xu J."/>
            <person name="Rittmann S."/>
            <person name="Klingl A."/>
            <person name="Pilhofer M."/>
        </authorList>
    </citation>
    <scope>NUCLEOTIDE SEQUENCE</scope>
    <source>
        <strain evidence="3">B-35</strain>
    </source>
</reference>
<proteinExistence type="inferred from homology"/>
<dbReference type="Gene3D" id="3.40.50.720">
    <property type="entry name" value="NAD(P)-binding Rossmann-like Domain"/>
    <property type="match status" value="1"/>
</dbReference>
<dbReference type="SUPFAM" id="SSF55347">
    <property type="entry name" value="Glyceraldehyde-3-phosphate dehydrogenase-like, C-terminal domain"/>
    <property type="match status" value="1"/>
</dbReference>
<dbReference type="InterPro" id="IPR052199">
    <property type="entry name" value="MIPS"/>
</dbReference>
<evidence type="ECO:0000313" key="4">
    <source>
        <dbReference type="Proteomes" id="UP001208689"/>
    </source>
</evidence>
<dbReference type="Pfam" id="PF01658">
    <property type="entry name" value="Inos-1-P_synth"/>
    <property type="match status" value="1"/>
</dbReference>
<organism evidence="3 4">
    <name type="scientific">Candidatus Lokiarchaeum ossiferum</name>
    <dbReference type="NCBI Taxonomy" id="2951803"/>
    <lineage>
        <taxon>Archaea</taxon>
        <taxon>Promethearchaeati</taxon>
        <taxon>Promethearchaeota</taxon>
        <taxon>Promethearchaeia</taxon>
        <taxon>Promethearchaeales</taxon>
        <taxon>Promethearchaeaceae</taxon>
        <taxon>Candidatus Lokiarchaeum</taxon>
    </lineage>
</organism>
<evidence type="ECO:0000313" key="3">
    <source>
        <dbReference type="EMBL" id="UYP46535.1"/>
    </source>
</evidence>
<dbReference type="EMBL" id="CP104013">
    <property type="protein sequence ID" value="UYP46535.1"/>
    <property type="molecule type" value="Genomic_DNA"/>
</dbReference>
<dbReference type="PANTHER" id="PTHR43125">
    <property type="entry name" value="INOSITOL-3-PHOSPHATE SYNTHASE"/>
    <property type="match status" value="1"/>
</dbReference>
<protein>
    <recommendedName>
        <fullName evidence="2">Myo-inositol-1-phosphate synthase GAPDH-like domain-containing protein</fullName>
    </recommendedName>
</protein>
<keyword evidence="4" id="KW-1185">Reference proteome</keyword>
<evidence type="ECO:0000256" key="1">
    <source>
        <dbReference type="ARBA" id="ARBA00010813"/>
    </source>
</evidence>
<dbReference type="InterPro" id="IPR036291">
    <property type="entry name" value="NAD(P)-bd_dom_sf"/>
</dbReference>
<dbReference type="SUPFAM" id="SSF51735">
    <property type="entry name" value="NAD(P)-binding Rossmann-fold domains"/>
    <property type="match status" value="1"/>
</dbReference>
<evidence type="ECO:0000259" key="2">
    <source>
        <dbReference type="Pfam" id="PF01658"/>
    </source>
</evidence>
<dbReference type="InterPro" id="IPR002587">
    <property type="entry name" value="Myo-inos-1-P_Synthase"/>
</dbReference>
<accession>A0ABY6HSZ8</accession>